<feature type="domain" description="LIM zinc-binding" evidence="5">
    <location>
        <begin position="1"/>
        <end position="59"/>
    </location>
</feature>
<sequence length="86" mass="9630">MRCSGCRQPIASGRFVRAGNLAFHGPCFVCAECGSSLERYMVHRNRFYCVSCHAEAFAQRCKICALPISGTYVEHEGGQVHEKCYH</sequence>
<name>A0A937X2C2_9BACT</name>
<evidence type="ECO:0000256" key="4">
    <source>
        <dbReference type="ARBA" id="ARBA00023038"/>
    </source>
</evidence>
<dbReference type="Pfam" id="PF00412">
    <property type="entry name" value="LIM"/>
    <property type="match status" value="1"/>
</dbReference>
<evidence type="ECO:0000256" key="3">
    <source>
        <dbReference type="ARBA" id="ARBA00022833"/>
    </source>
</evidence>
<reference evidence="6 7" key="1">
    <citation type="submission" date="2019-03" db="EMBL/GenBank/DDBJ databases">
        <title>Lake Tanganyika Metagenome-Assembled Genomes (MAGs).</title>
        <authorList>
            <person name="Tran P."/>
        </authorList>
    </citation>
    <scope>NUCLEOTIDE SEQUENCE [LARGE SCALE GENOMIC DNA]</scope>
    <source>
        <strain evidence="6">K_DeepCast_65m_m2_236</strain>
    </source>
</reference>
<dbReference type="PROSITE" id="PS50023">
    <property type="entry name" value="LIM_DOMAIN_2"/>
    <property type="match status" value="1"/>
</dbReference>
<protein>
    <recommendedName>
        <fullName evidence="5">LIM zinc-binding domain-containing protein</fullName>
    </recommendedName>
</protein>
<evidence type="ECO:0000259" key="5">
    <source>
        <dbReference type="PROSITE" id="PS50023"/>
    </source>
</evidence>
<dbReference type="CDD" id="cd08368">
    <property type="entry name" value="LIM"/>
    <property type="match status" value="1"/>
</dbReference>
<evidence type="ECO:0000256" key="1">
    <source>
        <dbReference type="ARBA" id="ARBA00022723"/>
    </source>
</evidence>
<dbReference type="GO" id="GO:0003712">
    <property type="term" value="F:transcription coregulator activity"/>
    <property type="evidence" value="ECO:0007669"/>
    <property type="project" value="TreeGrafter"/>
</dbReference>
<keyword evidence="4" id="KW-0440">LIM domain</keyword>
<dbReference type="PANTHER" id="PTHR24205">
    <property type="entry name" value="FOUR AND A HALF LIM DOMAINS PROTEIN"/>
    <property type="match status" value="1"/>
</dbReference>
<evidence type="ECO:0000256" key="2">
    <source>
        <dbReference type="ARBA" id="ARBA00022737"/>
    </source>
</evidence>
<dbReference type="Gene3D" id="2.10.110.10">
    <property type="entry name" value="Cysteine Rich Protein"/>
    <property type="match status" value="1"/>
</dbReference>
<dbReference type="InterPro" id="IPR001781">
    <property type="entry name" value="Znf_LIM"/>
</dbReference>
<evidence type="ECO:0000313" key="6">
    <source>
        <dbReference type="EMBL" id="MBM3274003.1"/>
    </source>
</evidence>
<gene>
    <name evidence="6" type="ORF">FJZ00_02535</name>
</gene>
<keyword evidence="3" id="KW-0862">Zinc</keyword>
<feature type="non-terminal residue" evidence="6">
    <location>
        <position position="86"/>
    </location>
</feature>
<accession>A0A937X2C2</accession>
<dbReference type="PROSITE" id="PS00478">
    <property type="entry name" value="LIM_DOMAIN_1"/>
    <property type="match status" value="1"/>
</dbReference>
<dbReference type="GO" id="GO:0046872">
    <property type="term" value="F:metal ion binding"/>
    <property type="evidence" value="ECO:0007669"/>
    <property type="project" value="UniProtKB-KW"/>
</dbReference>
<dbReference type="PANTHER" id="PTHR24205:SF16">
    <property type="entry name" value="GH01042P-RELATED"/>
    <property type="match status" value="1"/>
</dbReference>
<keyword evidence="1" id="KW-0479">Metal-binding</keyword>
<dbReference type="SUPFAM" id="SSF57716">
    <property type="entry name" value="Glucocorticoid receptor-like (DNA-binding domain)"/>
    <property type="match status" value="2"/>
</dbReference>
<proteinExistence type="predicted"/>
<organism evidence="6 7">
    <name type="scientific">Candidatus Tanganyikabacteria bacterium</name>
    <dbReference type="NCBI Taxonomy" id="2961651"/>
    <lineage>
        <taxon>Bacteria</taxon>
        <taxon>Bacillati</taxon>
        <taxon>Candidatus Sericytochromatia</taxon>
        <taxon>Candidatus Tanganyikabacteria</taxon>
    </lineage>
</organism>
<keyword evidence="2" id="KW-0677">Repeat</keyword>
<dbReference type="Proteomes" id="UP000703893">
    <property type="component" value="Unassembled WGS sequence"/>
</dbReference>
<dbReference type="AlphaFoldDB" id="A0A937X2C2"/>
<evidence type="ECO:0000313" key="7">
    <source>
        <dbReference type="Proteomes" id="UP000703893"/>
    </source>
</evidence>
<dbReference type="SMART" id="SM00132">
    <property type="entry name" value="LIM"/>
    <property type="match status" value="1"/>
</dbReference>
<comment type="caution">
    <text evidence="6">The sequence shown here is derived from an EMBL/GenBank/DDBJ whole genome shotgun (WGS) entry which is preliminary data.</text>
</comment>
<dbReference type="EMBL" id="VGJX01000096">
    <property type="protein sequence ID" value="MBM3274003.1"/>
    <property type="molecule type" value="Genomic_DNA"/>
</dbReference>